<gene>
    <name evidence="2" type="ORF">EV191_1011030</name>
</gene>
<keyword evidence="3" id="KW-1185">Reference proteome</keyword>
<feature type="transmembrane region" description="Helical" evidence="1">
    <location>
        <begin position="158"/>
        <end position="179"/>
    </location>
</feature>
<proteinExistence type="predicted"/>
<dbReference type="EMBL" id="SLXQ01000001">
    <property type="protein sequence ID" value="TCP57078.1"/>
    <property type="molecule type" value="Genomic_DNA"/>
</dbReference>
<evidence type="ECO:0000256" key="1">
    <source>
        <dbReference type="SAM" id="Phobius"/>
    </source>
</evidence>
<protein>
    <submittedName>
        <fullName evidence="2">Uncharacterized protein</fullName>
    </submittedName>
</protein>
<evidence type="ECO:0000313" key="3">
    <source>
        <dbReference type="Proteomes" id="UP000294911"/>
    </source>
</evidence>
<feature type="transmembrane region" description="Helical" evidence="1">
    <location>
        <begin position="50"/>
        <end position="75"/>
    </location>
</feature>
<keyword evidence="1" id="KW-0472">Membrane</keyword>
<keyword evidence="1" id="KW-1133">Transmembrane helix</keyword>
<keyword evidence="1" id="KW-0812">Transmembrane</keyword>
<comment type="caution">
    <text evidence="2">The sequence shown here is derived from an EMBL/GenBank/DDBJ whole genome shotgun (WGS) entry which is preliminary data.</text>
</comment>
<sequence>MIGSKYARRVVHPGRFVVGAICQWFGILFTGAFIVAVIDQFSTASDAEDWGVALVIAVVALPLPSALLVFGTVLLRRRPLATLAWEPLVGQGPLPAEAWSELPDPLDGRPPAERHCPLPPVPVPPDALQRQIILVRTELNWLQHNNKQRHALGVGRPIAAGLLVVPALLFTILGLVMAFDGDSASSTTLNWGLSLVMLELGLVMLTATGKLIVAMTNPFRRARQLRALESQLLSKQYGRYVPPRV</sequence>
<name>A0A4R2R5N1_9PSEU</name>
<evidence type="ECO:0000313" key="2">
    <source>
        <dbReference type="EMBL" id="TCP57078.1"/>
    </source>
</evidence>
<organism evidence="2 3">
    <name type="scientific">Tamaricihabitans halophyticus</name>
    <dbReference type="NCBI Taxonomy" id="1262583"/>
    <lineage>
        <taxon>Bacteria</taxon>
        <taxon>Bacillati</taxon>
        <taxon>Actinomycetota</taxon>
        <taxon>Actinomycetes</taxon>
        <taxon>Pseudonocardiales</taxon>
        <taxon>Pseudonocardiaceae</taxon>
        <taxon>Tamaricihabitans</taxon>
    </lineage>
</organism>
<dbReference type="AlphaFoldDB" id="A0A4R2R5N1"/>
<accession>A0A4R2R5N1</accession>
<dbReference type="Proteomes" id="UP000294911">
    <property type="component" value="Unassembled WGS sequence"/>
</dbReference>
<feature type="transmembrane region" description="Helical" evidence="1">
    <location>
        <begin position="191"/>
        <end position="213"/>
    </location>
</feature>
<reference evidence="2 3" key="1">
    <citation type="submission" date="2019-03" db="EMBL/GenBank/DDBJ databases">
        <title>Genomic Encyclopedia of Type Strains, Phase IV (KMG-IV): sequencing the most valuable type-strain genomes for metagenomic binning, comparative biology and taxonomic classification.</title>
        <authorList>
            <person name="Goeker M."/>
        </authorList>
    </citation>
    <scope>NUCLEOTIDE SEQUENCE [LARGE SCALE GENOMIC DNA]</scope>
    <source>
        <strain evidence="2 3">DSM 45765</strain>
    </source>
</reference>
<feature type="transmembrane region" description="Helical" evidence="1">
    <location>
        <begin position="16"/>
        <end position="38"/>
    </location>
</feature>
<dbReference type="RefSeq" id="WP_132875599.1">
    <property type="nucleotide sequence ID" value="NZ_SLXQ01000001.1"/>
</dbReference>